<evidence type="ECO:0000256" key="4">
    <source>
        <dbReference type="ARBA" id="ARBA00022690"/>
    </source>
</evidence>
<keyword evidence="6" id="KW-1015">Disulfide bond</keyword>
<evidence type="ECO:0000256" key="3">
    <source>
        <dbReference type="ARBA" id="ARBA00022525"/>
    </source>
</evidence>
<keyword evidence="8" id="KW-0732">Signal</keyword>
<evidence type="ECO:0000313" key="13">
    <source>
        <dbReference type="Proteomes" id="UP000549009"/>
    </source>
</evidence>
<gene>
    <name evidence="11" type="ORF">CP982_36060</name>
    <name evidence="10" type="ORF">FHS40_004536</name>
</gene>
<evidence type="ECO:0000313" key="10">
    <source>
        <dbReference type="EMBL" id="MBB5105441.1"/>
    </source>
</evidence>
<dbReference type="SUPFAM" id="SSF55399">
    <property type="entry name" value="Subtilisin inhibitor"/>
    <property type="match status" value="1"/>
</dbReference>
<evidence type="ECO:0000256" key="2">
    <source>
        <dbReference type="ARBA" id="ARBA00010472"/>
    </source>
</evidence>
<comment type="similarity">
    <text evidence="2">Belongs to the protease inhibitor I16 (SSI) family.</text>
</comment>
<dbReference type="InterPro" id="IPR023549">
    <property type="entry name" value="Subtilisin_inhibitor"/>
</dbReference>
<evidence type="ECO:0000256" key="8">
    <source>
        <dbReference type="SAM" id="SignalP"/>
    </source>
</evidence>
<keyword evidence="5" id="KW-0722">Serine protease inhibitor</keyword>
<accession>A0A5P2XKB8</accession>
<feature type="chain" id="PRO_5044623416" description="Subtilisin inhibitor domain-containing protein" evidence="8">
    <location>
        <begin position="25"/>
        <end position="137"/>
    </location>
</feature>
<evidence type="ECO:0000256" key="6">
    <source>
        <dbReference type="ARBA" id="ARBA00023157"/>
    </source>
</evidence>
<dbReference type="GO" id="GO:0004867">
    <property type="term" value="F:serine-type endopeptidase inhibitor activity"/>
    <property type="evidence" value="ECO:0007669"/>
    <property type="project" value="UniProtKB-KW"/>
</dbReference>
<dbReference type="AlphaFoldDB" id="A0A5P2XKB8"/>
<reference evidence="11 12" key="1">
    <citation type="submission" date="2017-09" db="EMBL/GenBank/DDBJ databases">
        <authorList>
            <person name="Lee N."/>
            <person name="Cho B.-K."/>
        </authorList>
    </citation>
    <scope>NUCLEOTIDE SEQUENCE [LARGE SCALE GENOMIC DNA]</scope>
    <source>
        <strain evidence="11 12">ATCC 27465</strain>
    </source>
</reference>
<keyword evidence="3" id="KW-0964">Secreted</keyword>
<evidence type="ECO:0000259" key="9">
    <source>
        <dbReference type="Pfam" id="PF00720"/>
    </source>
</evidence>
<evidence type="ECO:0000256" key="7">
    <source>
        <dbReference type="SAM" id="MobiDB-lite"/>
    </source>
</evidence>
<evidence type="ECO:0000256" key="5">
    <source>
        <dbReference type="ARBA" id="ARBA00022900"/>
    </source>
</evidence>
<feature type="domain" description="Subtilisin inhibitor" evidence="9">
    <location>
        <begin position="30"/>
        <end position="110"/>
    </location>
</feature>
<dbReference type="Gene3D" id="3.30.350.10">
    <property type="entry name" value="Subtilisin inhibitor-like"/>
    <property type="match status" value="1"/>
</dbReference>
<dbReference type="EMBL" id="CP023690">
    <property type="protein sequence ID" value="QEV63450.1"/>
    <property type="molecule type" value="Genomic_DNA"/>
</dbReference>
<dbReference type="KEGG" id="sspb:CP982_36060"/>
<keyword evidence="4" id="KW-0646">Protease inhibitor</keyword>
<feature type="region of interest" description="Disordered" evidence="7">
    <location>
        <begin position="65"/>
        <end position="87"/>
    </location>
</feature>
<protein>
    <recommendedName>
        <fullName evidence="9">Subtilisin inhibitor domain-containing protein</fullName>
    </recommendedName>
</protein>
<evidence type="ECO:0000313" key="12">
    <source>
        <dbReference type="Proteomes" id="UP000326505"/>
    </source>
</evidence>
<dbReference type="Proteomes" id="UP000326505">
    <property type="component" value="Chromosome"/>
</dbReference>
<dbReference type="Proteomes" id="UP000549009">
    <property type="component" value="Unassembled WGS sequence"/>
</dbReference>
<dbReference type="Pfam" id="PF00720">
    <property type="entry name" value="SSI"/>
    <property type="match status" value="1"/>
</dbReference>
<reference evidence="10 13" key="2">
    <citation type="submission" date="2020-08" db="EMBL/GenBank/DDBJ databases">
        <title>Genomic Encyclopedia of Type Strains, Phase III (KMG-III): the genomes of soil and plant-associated and newly described type strains.</title>
        <authorList>
            <person name="Whitman W."/>
        </authorList>
    </citation>
    <scope>NUCLEOTIDE SEQUENCE [LARGE SCALE GENOMIC DNA]</scope>
    <source>
        <strain evidence="10 13">CECT 3146</strain>
    </source>
</reference>
<proteinExistence type="inferred from homology"/>
<sequence length="137" mass="14113">MPRRVLLTLALAAGLTSVGPTAQAEAPQYRLTVTAGDSGGPDADGTFELRCHLAGGTHRDPSGACARLDELTTPGSDPFAPVPQDAQCTMQYSGPATAHITGTWAGRPVDAAFDRSNGCEIARWNGLVPVLPATSTP</sequence>
<evidence type="ECO:0000256" key="1">
    <source>
        <dbReference type="ARBA" id="ARBA00004613"/>
    </source>
</evidence>
<dbReference type="GO" id="GO:0005576">
    <property type="term" value="C:extracellular region"/>
    <property type="evidence" value="ECO:0007669"/>
    <property type="project" value="UniProtKB-SubCell"/>
</dbReference>
<keyword evidence="13" id="KW-1185">Reference proteome</keyword>
<dbReference type="EMBL" id="JACHJD010000007">
    <property type="protein sequence ID" value="MBB5105441.1"/>
    <property type="molecule type" value="Genomic_DNA"/>
</dbReference>
<dbReference type="OrthoDB" id="3427327at2"/>
<dbReference type="InterPro" id="IPR036819">
    <property type="entry name" value="Subtilisin_inhibitor-like_sf"/>
</dbReference>
<comment type="subcellular location">
    <subcellularLocation>
        <location evidence="1">Secreted</location>
    </subcellularLocation>
</comment>
<name>A0A5P2XKB8_STRST</name>
<feature type="signal peptide" evidence="8">
    <location>
        <begin position="1"/>
        <end position="24"/>
    </location>
</feature>
<organism evidence="11 12">
    <name type="scientific">Streptomyces spectabilis</name>
    <dbReference type="NCBI Taxonomy" id="68270"/>
    <lineage>
        <taxon>Bacteria</taxon>
        <taxon>Bacillati</taxon>
        <taxon>Actinomycetota</taxon>
        <taxon>Actinomycetes</taxon>
        <taxon>Kitasatosporales</taxon>
        <taxon>Streptomycetaceae</taxon>
        <taxon>Streptomyces</taxon>
    </lineage>
</organism>
<evidence type="ECO:0000313" key="11">
    <source>
        <dbReference type="EMBL" id="QEV63450.1"/>
    </source>
</evidence>